<dbReference type="Proteomes" id="UP001369958">
    <property type="component" value="Chromosome"/>
</dbReference>
<dbReference type="Pfam" id="PF02464">
    <property type="entry name" value="CinA"/>
    <property type="match status" value="1"/>
</dbReference>
<dbReference type="Gene3D" id="3.90.950.20">
    <property type="entry name" value="CinA-like"/>
    <property type="match status" value="1"/>
</dbReference>
<evidence type="ECO:0000259" key="1">
    <source>
        <dbReference type="Pfam" id="PF02464"/>
    </source>
</evidence>
<accession>A0ABZ2HUW5</accession>
<dbReference type="InterPro" id="IPR008136">
    <property type="entry name" value="CinA_C"/>
</dbReference>
<reference evidence="2 3" key="1">
    <citation type="submission" date="2024-02" db="EMBL/GenBank/DDBJ databases">
        <title>Complete genome sequence of Pelagibacterium nitratireducens ZH15.</title>
        <authorList>
            <person name="Zhao L.H."/>
        </authorList>
    </citation>
    <scope>NUCLEOTIDE SEQUENCE [LARGE SCALE GENOMIC DNA]</scope>
    <source>
        <strain evidence="2 3">ZH15</strain>
    </source>
</reference>
<organism evidence="2 3">
    <name type="scientific">Pelagibacterium nitratireducens</name>
    <dbReference type="NCBI Taxonomy" id="1046114"/>
    <lineage>
        <taxon>Bacteria</taxon>
        <taxon>Pseudomonadati</taxon>
        <taxon>Pseudomonadota</taxon>
        <taxon>Alphaproteobacteria</taxon>
        <taxon>Hyphomicrobiales</taxon>
        <taxon>Devosiaceae</taxon>
        <taxon>Pelagibacterium</taxon>
    </lineage>
</organism>
<dbReference type="RefSeq" id="WP_338606913.1">
    <property type="nucleotide sequence ID" value="NZ_CP146275.1"/>
</dbReference>
<proteinExistence type="predicted"/>
<name>A0ABZ2HUW5_9HYPH</name>
<dbReference type="SUPFAM" id="SSF142433">
    <property type="entry name" value="CinA-like"/>
    <property type="match status" value="1"/>
</dbReference>
<feature type="domain" description="CinA C-terminal" evidence="1">
    <location>
        <begin position="8"/>
        <end position="159"/>
    </location>
</feature>
<evidence type="ECO:0000313" key="3">
    <source>
        <dbReference type="Proteomes" id="UP001369958"/>
    </source>
</evidence>
<evidence type="ECO:0000313" key="2">
    <source>
        <dbReference type="EMBL" id="WWT31444.1"/>
    </source>
</evidence>
<protein>
    <submittedName>
        <fullName evidence="2">CinA family protein</fullName>
    </submittedName>
</protein>
<gene>
    <name evidence="2" type="ORF">V6617_10405</name>
</gene>
<dbReference type="NCBIfam" id="TIGR00199">
    <property type="entry name" value="PncC_domain"/>
    <property type="match status" value="1"/>
</dbReference>
<dbReference type="InterPro" id="IPR036653">
    <property type="entry name" value="CinA-like_C"/>
</dbReference>
<keyword evidence="3" id="KW-1185">Reference proteome</keyword>
<sequence length="163" mass="16772">MLDNETLALAKKVNDRLILAGHMMVTAESCTGGLIAGAITSVSGSSGMLYGGFVTYSNDAKTAMIGVPAALIAQYGAVSEPVARAMAEGALRKASVDLAISVTGIAGPGGGSDEKPIGLVHFGLATPDGTHHREERFGDLGRDMVRQATVRVALEMVLEVYAP</sequence>
<dbReference type="EMBL" id="CP146275">
    <property type="protein sequence ID" value="WWT31444.1"/>
    <property type="molecule type" value="Genomic_DNA"/>
</dbReference>